<evidence type="ECO:0000313" key="2">
    <source>
        <dbReference type="Proteomes" id="UP000617340"/>
    </source>
</evidence>
<proteinExistence type="predicted"/>
<sequence length="114" mass="12288">MSEADGVDSGAICKRGFTHLQFAEKPEAPEAERHLGSRILERLCSRARSSPKLTLTHSTYSRECFRNARVSIVAAVDSILGSGVCRESTTGRAQASVGLQMQQPPRGGTWVGIT</sequence>
<dbReference type="EMBL" id="JACSDZ010000004">
    <property type="protein sequence ID" value="KAF7406568.1"/>
    <property type="molecule type" value="Genomic_DNA"/>
</dbReference>
<evidence type="ECO:0000313" key="1">
    <source>
        <dbReference type="EMBL" id="KAF7406568.1"/>
    </source>
</evidence>
<keyword evidence="2" id="KW-1185">Reference proteome</keyword>
<organism evidence="1 2">
    <name type="scientific">Vespula germanica</name>
    <name type="common">German yellow jacket</name>
    <name type="synonym">Paravespula germanica</name>
    <dbReference type="NCBI Taxonomy" id="30212"/>
    <lineage>
        <taxon>Eukaryota</taxon>
        <taxon>Metazoa</taxon>
        <taxon>Ecdysozoa</taxon>
        <taxon>Arthropoda</taxon>
        <taxon>Hexapoda</taxon>
        <taxon>Insecta</taxon>
        <taxon>Pterygota</taxon>
        <taxon>Neoptera</taxon>
        <taxon>Endopterygota</taxon>
        <taxon>Hymenoptera</taxon>
        <taxon>Apocrita</taxon>
        <taxon>Aculeata</taxon>
        <taxon>Vespoidea</taxon>
        <taxon>Vespidae</taxon>
        <taxon>Vespinae</taxon>
        <taxon>Vespula</taxon>
    </lineage>
</organism>
<dbReference type="Proteomes" id="UP000617340">
    <property type="component" value="Unassembled WGS sequence"/>
</dbReference>
<dbReference type="AlphaFoldDB" id="A0A834KH65"/>
<reference evidence="1" key="1">
    <citation type="journal article" date="2020" name="G3 (Bethesda)">
        <title>High-Quality Assemblies for Three Invasive Social Wasps from the &lt;i&gt;Vespula&lt;/i&gt; Genus.</title>
        <authorList>
            <person name="Harrop T.W.R."/>
            <person name="Guhlin J."/>
            <person name="McLaughlin G.M."/>
            <person name="Permina E."/>
            <person name="Stockwell P."/>
            <person name="Gilligan J."/>
            <person name="Le Lec M.F."/>
            <person name="Gruber M.A.M."/>
            <person name="Quinn O."/>
            <person name="Lovegrove M."/>
            <person name="Duncan E.J."/>
            <person name="Remnant E.J."/>
            <person name="Van Eeckhoven J."/>
            <person name="Graham B."/>
            <person name="Knapp R.A."/>
            <person name="Langford K.W."/>
            <person name="Kronenberg Z."/>
            <person name="Press M.O."/>
            <person name="Eacker S.M."/>
            <person name="Wilson-Rankin E.E."/>
            <person name="Purcell J."/>
            <person name="Lester P.J."/>
            <person name="Dearden P.K."/>
        </authorList>
    </citation>
    <scope>NUCLEOTIDE SEQUENCE</scope>
    <source>
        <strain evidence="1">Linc-1</strain>
    </source>
</reference>
<comment type="caution">
    <text evidence="1">The sequence shown here is derived from an EMBL/GenBank/DDBJ whole genome shotgun (WGS) entry which is preliminary data.</text>
</comment>
<accession>A0A834KH65</accession>
<gene>
    <name evidence="1" type="ORF">HZH68_005937</name>
</gene>
<name>A0A834KH65_VESGE</name>
<protein>
    <submittedName>
        <fullName evidence="1">Uncharacterized protein</fullName>
    </submittedName>
</protein>